<sequence length="271" mass="30180">MDFLLSINILLYMLSPSPTSWSTTLNVLFFYMTWSTLVLSHSPLFVHVYGVLAIRIVFFIIPSLLSLLFDASLPSLAEKVKHGGRSALPPRDAKALSRLLGLVMLNLGVMTGVEGALSFVLLKILKGPVFRTSTALPLPWQMFKHVVILLAVRGGLQYYIHRSILHGERYSAAKKHRDFAHARSSPPFSLLLMADHPIPLMLHRLLPLFLPALLLRPHLLTYFLFTFICTMEETLAMSGYIVVPIMFMTGIAQRTAVHYAGEGRPTLAVGG</sequence>
<feature type="transmembrane region" description="Helical" evidence="1">
    <location>
        <begin position="99"/>
        <end position="122"/>
    </location>
</feature>
<evidence type="ECO:0000313" key="3">
    <source>
        <dbReference type="Proteomes" id="UP001338125"/>
    </source>
</evidence>
<protein>
    <recommendedName>
        <fullName evidence="4">Fatty acid hydroxylase domain-containing protein</fullName>
    </recommendedName>
</protein>
<keyword evidence="1" id="KW-1133">Transmembrane helix</keyword>
<proteinExistence type="predicted"/>
<dbReference type="EMBL" id="JAVFKD010000002">
    <property type="protein sequence ID" value="KAK5996794.1"/>
    <property type="molecule type" value="Genomic_DNA"/>
</dbReference>
<evidence type="ECO:0008006" key="4">
    <source>
        <dbReference type="Google" id="ProtNLM"/>
    </source>
</evidence>
<evidence type="ECO:0000313" key="2">
    <source>
        <dbReference type="EMBL" id="KAK5996794.1"/>
    </source>
</evidence>
<keyword evidence="3" id="KW-1185">Reference proteome</keyword>
<accession>A0ABR0SXE1</accession>
<name>A0ABR0SXE1_9HYPO</name>
<keyword evidence="1" id="KW-0472">Membrane</keyword>
<dbReference type="Proteomes" id="UP001338125">
    <property type="component" value="Unassembled WGS sequence"/>
</dbReference>
<reference evidence="2 3" key="1">
    <citation type="submission" date="2024-01" db="EMBL/GenBank/DDBJ databases">
        <title>Complete genome of Cladobotryum mycophilum ATHUM6906.</title>
        <authorList>
            <person name="Christinaki A.C."/>
            <person name="Myridakis A.I."/>
            <person name="Kouvelis V.N."/>
        </authorList>
    </citation>
    <scope>NUCLEOTIDE SEQUENCE [LARGE SCALE GENOMIC DNA]</scope>
    <source>
        <strain evidence="2 3">ATHUM6906</strain>
    </source>
</reference>
<comment type="caution">
    <text evidence="2">The sequence shown here is derived from an EMBL/GenBank/DDBJ whole genome shotgun (WGS) entry which is preliminary data.</text>
</comment>
<feature type="transmembrane region" description="Helical" evidence="1">
    <location>
        <begin position="46"/>
        <end position="69"/>
    </location>
</feature>
<keyword evidence="1" id="KW-0812">Transmembrane</keyword>
<organism evidence="2 3">
    <name type="scientific">Cladobotryum mycophilum</name>
    <dbReference type="NCBI Taxonomy" id="491253"/>
    <lineage>
        <taxon>Eukaryota</taxon>
        <taxon>Fungi</taxon>
        <taxon>Dikarya</taxon>
        <taxon>Ascomycota</taxon>
        <taxon>Pezizomycotina</taxon>
        <taxon>Sordariomycetes</taxon>
        <taxon>Hypocreomycetidae</taxon>
        <taxon>Hypocreales</taxon>
        <taxon>Hypocreaceae</taxon>
        <taxon>Cladobotryum</taxon>
    </lineage>
</organism>
<feature type="transmembrane region" description="Helical" evidence="1">
    <location>
        <begin position="234"/>
        <end position="252"/>
    </location>
</feature>
<gene>
    <name evidence="2" type="ORF">PT974_02137</name>
</gene>
<evidence type="ECO:0000256" key="1">
    <source>
        <dbReference type="SAM" id="Phobius"/>
    </source>
</evidence>